<evidence type="ECO:0000259" key="4">
    <source>
        <dbReference type="PROSITE" id="PS51059"/>
    </source>
</evidence>
<dbReference type="EMBL" id="SOYY01000005">
    <property type="protein sequence ID" value="KAA0721167.1"/>
    <property type="molecule type" value="Genomic_DNA"/>
</dbReference>
<proteinExistence type="inferred from homology"/>
<dbReference type="EC" id="2.4.2.-" evidence="2"/>
<dbReference type="Gene3D" id="3.90.228.10">
    <property type="match status" value="1"/>
</dbReference>
<organism evidence="5 6">
    <name type="scientific">Triplophysa tibetana</name>
    <dbReference type="NCBI Taxonomy" id="1572043"/>
    <lineage>
        <taxon>Eukaryota</taxon>
        <taxon>Metazoa</taxon>
        <taxon>Chordata</taxon>
        <taxon>Craniata</taxon>
        <taxon>Vertebrata</taxon>
        <taxon>Euteleostomi</taxon>
        <taxon>Actinopterygii</taxon>
        <taxon>Neopterygii</taxon>
        <taxon>Teleostei</taxon>
        <taxon>Ostariophysi</taxon>
        <taxon>Cypriniformes</taxon>
        <taxon>Nemacheilidae</taxon>
        <taxon>Triplophysa</taxon>
    </lineage>
</organism>
<sequence>MFEDDVEFMDTSDIQWRWFYKSECGVWQRVEDEQFGLMSSAQLETYYIRNPYGVINITTAAGHFQINFAGTYFAKHASYATRYSKTNACGTKIMLLSRVTVGMYTQGHQDYCTPNDDQDDCLYDSCVDNTGNPKVFVIFDPYQIYPEYVLEYC</sequence>
<keyword evidence="2" id="KW-0520">NAD</keyword>
<dbReference type="GO" id="GO:0005634">
    <property type="term" value="C:nucleus"/>
    <property type="evidence" value="ECO:0007669"/>
    <property type="project" value="TreeGrafter"/>
</dbReference>
<dbReference type="PROSITE" id="PS50918">
    <property type="entry name" value="WWE"/>
    <property type="match status" value="1"/>
</dbReference>
<reference evidence="5 6" key="1">
    <citation type="journal article" date="2019" name="Mol. Ecol. Resour.">
        <title>Chromosome-level genome assembly of Triplophysa tibetana, a fish adapted to the harsh high-altitude environment of the Tibetan Plateau.</title>
        <authorList>
            <person name="Yang X."/>
            <person name="Liu H."/>
            <person name="Ma Z."/>
            <person name="Zou Y."/>
            <person name="Zou M."/>
            <person name="Mao Y."/>
            <person name="Li X."/>
            <person name="Wang H."/>
            <person name="Chen T."/>
            <person name="Wang W."/>
            <person name="Yang R."/>
        </authorList>
    </citation>
    <scope>NUCLEOTIDE SEQUENCE [LARGE SCALE GENOMIC DNA]</scope>
    <source>
        <strain evidence="5">TTIB1903HZAU</strain>
        <tissue evidence="5">Muscle</tissue>
    </source>
</reference>
<feature type="domain" description="WWE" evidence="3">
    <location>
        <begin position="1"/>
        <end position="86"/>
    </location>
</feature>
<evidence type="ECO:0000256" key="2">
    <source>
        <dbReference type="RuleBase" id="RU362114"/>
    </source>
</evidence>
<comment type="caution">
    <text evidence="5">The sequence shown here is derived from an EMBL/GenBank/DDBJ whole genome shotgun (WGS) entry which is preliminary data.</text>
</comment>
<feature type="domain" description="PARP catalytic" evidence="4">
    <location>
        <begin position="1"/>
        <end position="153"/>
    </location>
</feature>
<dbReference type="InterPro" id="IPR004170">
    <property type="entry name" value="WWE_dom"/>
</dbReference>
<dbReference type="AlphaFoldDB" id="A0A5A9PKA7"/>
<evidence type="ECO:0000313" key="6">
    <source>
        <dbReference type="Proteomes" id="UP000324632"/>
    </source>
</evidence>
<dbReference type="GO" id="GO:0003950">
    <property type="term" value="F:NAD+ poly-ADP-ribosyltransferase activity"/>
    <property type="evidence" value="ECO:0007669"/>
    <property type="project" value="UniProtKB-UniRule"/>
</dbReference>
<dbReference type="InterPro" id="IPR012317">
    <property type="entry name" value="Poly(ADP-ribose)pol_cat_dom"/>
</dbReference>
<comment type="similarity">
    <text evidence="1">Belongs to the ARTD/PARP family.</text>
</comment>
<dbReference type="InterPro" id="IPR051712">
    <property type="entry name" value="ARTD-AVP"/>
</dbReference>
<dbReference type="PANTHER" id="PTHR45740">
    <property type="entry name" value="POLY [ADP-RIBOSE] POLYMERASE"/>
    <property type="match status" value="1"/>
</dbReference>
<evidence type="ECO:0000259" key="3">
    <source>
        <dbReference type="PROSITE" id="PS50918"/>
    </source>
</evidence>
<name>A0A5A9PKA7_9TELE</name>
<evidence type="ECO:0000313" key="5">
    <source>
        <dbReference type="EMBL" id="KAA0721167.1"/>
    </source>
</evidence>
<keyword evidence="2" id="KW-0808">Transferase</keyword>
<dbReference type="Proteomes" id="UP000324632">
    <property type="component" value="Chromosome 5"/>
</dbReference>
<dbReference type="SUPFAM" id="SSF56399">
    <property type="entry name" value="ADP-ribosylation"/>
    <property type="match status" value="1"/>
</dbReference>
<dbReference type="Pfam" id="PF00644">
    <property type="entry name" value="PARP"/>
    <property type="match status" value="1"/>
</dbReference>
<accession>A0A5A9PKA7</accession>
<keyword evidence="2" id="KW-0328">Glycosyltransferase</keyword>
<gene>
    <name evidence="5" type="ORF">E1301_Tti020663</name>
</gene>
<keyword evidence="6" id="KW-1185">Reference proteome</keyword>
<dbReference type="PANTHER" id="PTHR45740:SF4">
    <property type="entry name" value="PROTEIN MONO-ADP-RIBOSYLTRANSFERASE PARP11"/>
    <property type="match status" value="1"/>
</dbReference>
<protein>
    <recommendedName>
        <fullName evidence="2">Poly [ADP-ribose] polymerase</fullName>
        <shortName evidence="2">PARP</shortName>
        <ecNumber evidence="2">2.4.2.-</ecNumber>
    </recommendedName>
</protein>
<evidence type="ECO:0000256" key="1">
    <source>
        <dbReference type="ARBA" id="ARBA00024347"/>
    </source>
</evidence>
<dbReference type="PROSITE" id="PS51059">
    <property type="entry name" value="PARP_CATALYTIC"/>
    <property type="match status" value="1"/>
</dbReference>
<dbReference type="GO" id="GO:1990404">
    <property type="term" value="F:NAD+-protein mono-ADP-ribosyltransferase activity"/>
    <property type="evidence" value="ECO:0007669"/>
    <property type="project" value="TreeGrafter"/>
</dbReference>